<keyword evidence="8" id="KW-0051">Antiviral defense</keyword>
<dbReference type="CDD" id="cd05400">
    <property type="entry name" value="NT_2-5OAS_ClassI-CCAase"/>
    <property type="match status" value="1"/>
</dbReference>
<dbReference type="GO" id="GO:0009117">
    <property type="term" value="P:nucleotide metabolic process"/>
    <property type="evidence" value="ECO:0007669"/>
    <property type="project" value="UniProtKB-KW"/>
</dbReference>
<keyword evidence="13" id="KW-1185">Reference proteome</keyword>
<dbReference type="GO" id="GO:0051607">
    <property type="term" value="P:defense response to virus"/>
    <property type="evidence" value="ECO:0007669"/>
    <property type="project" value="UniProtKB-KW"/>
</dbReference>
<keyword evidence="1" id="KW-0808">Transferase</keyword>
<evidence type="ECO:0000256" key="5">
    <source>
        <dbReference type="ARBA" id="ARBA00022840"/>
    </source>
</evidence>
<dbReference type="GO" id="GO:0005524">
    <property type="term" value="F:ATP binding"/>
    <property type="evidence" value="ECO:0007669"/>
    <property type="project" value="UniProtKB-KW"/>
</dbReference>
<dbReference type="STRING" id="1122206.SAMN02745753_04077"/>
<keyword evidence="5" id="KW-0067">ATP-binding</keyword>
<evidence type="ECO:0000256" key="6">
    <source>
        <dbReference type="ARBA" id="ARBA00022842"/>
    </source>
</evidence>
<dbReference type="AlphaFoldDB" id="A0A1M5KJ81"/>
<keyword evidence="2" id="KW-0548">Nucleotidyltransferase</keyword>
<evidence type="ECO:0000259" key="11">
    <source>
        <dbReference type="Pfam" id="PF21654"/>
    </source>
</evidence>
<keyword evidence="7" id="KW-0546">Nucleotide metabolism</keyword>
<organism evidence="12 13">
    <name type="scientific">Marinomonas polaris DSM 16579</name>
    <dbReference type="NCBI Taxonomy" id="1122206"/>
    <lineage>
        <taxon>Bacteria</taxon>
        <taxon>Pseudomonadati</taxon>
        <taxon>Pseudomonadota</taxon>
        <taxon>Gammaproteobacteria</taxon>
        <taxon>Oceanospirillales</taxon>
        <taxon>Oceanospirillaceae</taxon>
        <taxon>Marinomonas</taxon>
    </lineage>
</organism>
<dbReference type="GO" id="GO:0046872">
    <property type="term" value="F:metal ion binding"/>
    <property type="evidence" value="ECO:0007669"/>
    <property type="project" value="UniProtKB-KW"/>
</dbReference>
<dbReference type="EMBL" id="FQVF01000023">
    <property type="protein sequence ID" value="SHG52690.1"/>
    <property type="molecule type" value="Genomic_DNA"/>
</dbReference>
<proteinExistence type="predicted"/>
<evidence type="ECO:0000313" key="12">
    <source>
        <dbReference type="EMBL" id="SHG52690.1"/>
    </source>
</evidence>
<evidence type="ECO:0000256" key="4">
    <source>
        <dbReference type="ARBA" id="ARBA00022741"/>
    </source>
</evidence>
<evidence type="ECO:0000256" key="10">
    <source>
        <dbReference type="ARBA" id="ARBA00048304"/>
    </source>
</evidence>
<evidence type="ECO:0000256" key="7">
    <source>
        <dbReference type="ARBA" id="ARBA00023080"/>
    </source>
</evidence>
<dbReference type="Pfam" id="PF21654">
    <property type="entry name" value="DncV-like_NTFase"/>
    <property type="match status" value="1"/>
</dbReference>
<dbReference type="InterPro" id="IPR006116">
    <property type="entry name" value="NT_2-5OAS_ClassI-CCAase"/>
</dbReference>
<dbReference type="RefSeq" id="WP_072841614.1">
    <property type="nucleotide sequence ID" value="NZ_FQVF01000023.1"/>
</dbReference>
<sequence length="416" mass="46706">MTTLFTNARALNESKKSMLVDMLDSVFDSLDLTKTQRERIESAYNAVGDYLASCDDPLLDGVQIYPQGSMRLRTTNKPLSQEEFDVDLILFLPNAGSATRDKIVSVVKQHLLDSKVYKELVEDLPRGFRINYKGDYHLDITPAKSYDLESLPGHPLWVVDKSMGFKESNPEGMAKNFDEVCSMLPIIRRPQVFLEALNSKSVTALPDQSKKKPLNRIIQILKRHRDVWSQFNSNPHADFKPISVVITTLACRAYLEVIETGKQYDNEFDLILDVIELMPHHIESGFDGILIANPAMRPENYAEKWNRSEKQEGQKYTRAFYAWYQAAIDTFEYLASENIRGMDSVFAALSGAFGEKPVLAAQDRIVEAVNVSRDNNKLGVGLGTGAVIASIAGKANSETTGLHDVVPVKRNQFYGD</sequence>
<accession>A0A1M5KJ81</accession>
<comment type="catalytic activity">
    <reaction evidence="10">
        <text>GTP + ATP = 3',3'-cGAMP + 2 diphosphate</text>
        <dbReference type="Rhea" id="RHEA:35647"/>
        <dbReference type="ChEBI" id="CHEBI:30616"/>
        <dbReference type="ChEBI" id="CHEBI:33019"/>
        <dbReference type="ChEBI" id="CHEBI:37565"/>
        <dbReference type="ChEBI" id="CHEBI:71501"/>
    </reaction>
    <physiologicalReaction direction="left-to-right" evidence="10">
        <dbReference type="Rhea" id="RHEA:35648"/>
    </physiologicalReaction>
</comment>
<dbReference type="Proteomes" id="UP000184517">
    <property type="component" value="Unassembled WGS sequence"/>
</dbReference>
<gene>
    <name evidence="12" type="ORF">SAMN02745753_04077</name>
</gene>
<evidence type="ECO:0000256" key="1">
    <source>
        <dbReference type="ARBA" id="ARBA00022679"/>
    </source>
</evidence>
<name>A0A1M5KJ81_9GAMM</name>
<evidence type="ECO:0000256" key="9">
    <source>
        <dbReference type="ARBA" id="ARBA00044145"/>
    </source>
</evidence>
<reference evidence="13" key="1">
    <citation type="submission" date="2016-11" db="EMBL/GenBank/DDBJ databases">
        <authorList>
            <person name="Varghese N."/>
            <person name="Submissions S."/>
        </authorList>
    </citation>
    <scope>NUCLEOTIDE SEQUENCE [LARGE SCALE GENOMIC DNA]</scope>
    <source>
        <strain evidence="13">DSM 16579</strain>
    </source>
</reference>
<evidence type="ECO:0000256" key="3">
    <source>
        <dbReference type="ARBA" id="ARBA00022723"/>
    </source>
</evidence>
<feature type="domain" description="Cyclic GMP-AMP synthase DncV-like nucleotidyltransferase" evidence="11">
    <location>
        <begin position="64"/>
        <end position="140"/>
    </location>
</feature>
<keyword evidence="3" id="KW-0479">Metal-binding</keyword>
<evidence type="ECO:0000256" key="8">
    <source>
        <dbReference type="ARBA" id="ARBA00023118"/>
    </source>
</evidence>
<dbReference type="OrthoDB" id="1118920at2"/>
<keyword evidence="6" id="KW-0460">Magnesium</keyword>
<keyword evidence="4" id="KW-0547">Nucleotide-binding</keyword>
<dbReference type="InterPro" id="IPR048445">
    <property type="entry name" value="DncV-like_NTFase"/>
</dbReference>
<evidence type="ECO:0000313" key="13">
    <source>
        <dbReference type="Proteomes" id="UP000184517"/>
    </source>
</evidence>
<evidence type="ECO:0000256" key="2">
    <source>
        <dbReference type="ARBA" id="ARBA00022695"/>
    </source>
</evidence>
<dbReference type="GO" id="GO:0016779">
    <property type="term" value="F:nucleotidyltransferase activity"/>
    <property type="evidence" value="ECO:0007669"/>
    <property type="project" value="UniProtKB-KW"/>
</dbReference>
<protein>
    <recommendedName>
        <fullName evidence="9">Cyclic GMP-AMP synthase</fullName>
    </recommendedName>
</protein>